<sequence length="189" mass="21137">MLNALIVIDFINDIVHPQGKIPSCALQVSQKQVIENANVAIRWAREHHHLLVFIKVGFHPSYQDQPKRSPMFGKANEIGALQLDAWGTQFHDDLDVQNSDLVVVKPRVNPFFNTSLDSILRANQIDSVFLCGVSTGWAIESAARDAHDRDYSVHIVADACTAHSEDEHQTSLQLLERIATLHQASLLNE</sequence>
<dbReference type="SUPFAM" id="SSF52499">
    <property type="entry name" value="Isochorismatase-like hydrolases"/>
    <property type="match status" value="1"/>
</dbReference>
<dbReference type="InterPro" id="IPR000868">
    <property type="entry name" value="Isochorismatase-like_dom"/>
</dbReference>
<gene>
    <name evidence="3" type="ORF">A1OK_04290</name>
</gene>
<evidence type="ECO:0000313" key="3">
    <source>
        <dbReference type="EMBL" id="OEE58308.1"/>
    </source>
</evidence>
<dbReference type="PANTHER" id="PTHR43540">
    <property type="entry name" value="PEROXYUREIDOACRYLATE/UREIDOACRYLATE AMIDOHYDROLASE-RELATED"/>
    <property type="match status" value="1"/>
</dbReference>
<dbReference type="RefSeq" id="WP_016962542.1">
    <property type="nucleotide sequence ID" value="NZ_AJWN02000096.1"/>
</dbReference>
<proteinExistence type="predicted"/>
<dbReference type="Gene3D" id="3.40.50.850">
    <property type="entry name" value="Isochorismatase-like"/>
    <property type="match status" value="1"/>
</dbReference>
<reference evidence="3 4" key="1">
    <citation type="journal article" date="2012" name="Science">
        <title>Ecological populations of bacteria act as socially cohesive units of antibiotic production and resistance.</title>
        <authorList>
            <person name="Cordero O.X."/>
            <person name="Wildschutte H."/>
            <person name="Kirkup B."/>
            <person name="Proehl S."/>
            <person name="Ngo L."/>
            <person name="Hussain F."/>
            <person name="Le Roux F."/>
            <person name="Mincer T."/>
            <person name="Polz M.F."/>
        </authorList>
    </citation>
    <scope>NUCLEOTIDE SEQUENCE [LARGE SCALE GENOMIC DNA]</scope>
    <source>
        <strain evidence="3 4">FF-454</strain>
    </source>
</reference>
<keyword evidence="1" id="KW-0378">Hydrolase</keyword>
<dbReference type="InterPro" id="IPR050272">
    <property type="entry name" value="Isochorismatase-like_hydrls"/>
</dbReference>
<evidence type="ECO:0000259" key="2">
    <source>
        <dbReference type="Pfam" id="PF00857"/>
    </source>
</evidence>
<protein>
    <submittedName>
        <fullName evidence="3">Isochorismatase</fullName>
    </submittedName>
</protein>
<name>A0A1E5BYG9_9GAMM</name>
<evidence type="ECO:0000256" key="1">
    <source>
        <dbReference type="ARBA" id="ARBA00022801"/>
    </source>
</evidence>
<dbReference type="AlphaFoldDB" id="A0A1E5BYG9"/>
<dbReference type="EMBL" id="AJWN02000096">
    <property type="protein sequence ID" value="OEE58308.1"/>
    <property type="molecule type" value="Genomic_DNA"/>
</dbReference>
<evidence type="ECO:0000313" key="4">
    <source>
        <dbReference type="Proteomes" id="UP000095039"/>
    </source>
</evidence>
<dbReference type="Proteomes" id="UP000095039">
    <property type="component" value="Unassembled WGS sequence"/>
</dbReference>
<dbReference type="GO" id="GO:0016787">
    <property type="term" value="F:hydrolase activity"/>
    <property type="evidence" value="ECO:0007669"/>
    <property type="project" value="UniProtKB-KW"/>
</dbReference>
<dbReference type="Pfam" id="PF00857">
    <property type="entry name" value="Isochorismatase"/>
    <property type="match status" value="1"/>
</dbReference>
<keyword evidence="4" id="KW-1185">Reference proteome</keyword>
<comment type="caution">
    <text evidence="3">The sequence shown here is derived from an EMBL/GenBank/DDBJ whole genome shotgun (WGS) entry which is preliminary data.</text>
</comment>
<organism evidence="3 4">
    <name type="scientific">Enterovibrio norvegicus FF-454</name>
    <dbReference type="NCBI Taxonomy" id="1185651"/>
    <lineage>
        <taxon>Bacteria</taxon>
        <taxon>Pseudomonadati</taxon>
        <taxon>Pseudomonadota</taxon>
        <taxon>Gammaproteobacteria</taxon>
        <taxon>Vibrionales</taxon>
        <taxon>Vibrionaceae</taxon>
        <taxon>Enterovibrio</taxon>
    </lineage>
</organism>
<accession>A0A1E5BYG9</accession>
<dbReference type="InterPro" id="IPR036380">
    <property type="entry name" value="Isochorismatase-like_sf"/>
</dbReference>
<dbReference type="CDD" id="cd00431">
    <property type="entry name" value="cysteine_hydrolases"/>
    <property type="match status" value="1"/>
</dbReference>
<dbReference type="PANTHER" id="PTHR43540:SF1">
    <property type="entry name" value="ISOCHORISMATASE HYDROLASE"/>
    <property type="match status" value="1"/>
</dbReference>
<feature type="domain" description="Isochorismatase-like" evidence="2">
    <location>
        <begin position="4"/>
        <end position="178"/>
    </location>
</feature>